<evidence type="ECO:0000256" key="2">
    <source>
        <dbReference type="SAM" id="Phobius"/>
    </source>
</evidence>
<keyword evidence="2" id="KW-1133">Transmembrane helix</keyword>
<reference evidence="4" key="1">
    <citation type="submission" date="2013-05" db="EMBL/GenBank/DDBJ databases">
        <title>The Genome sequence of Mucor circinelloides f. circinelloides 1006PhL.</title>
        <authorList>
            <consortium name="The Broad Institute Genomics Platform"/>
            <person name="Cuomo C."/>
            <person name="Earl A."/>
            <person name="Findley K."/>
            <person name="Lee S.C."/>
            <person name="Walker B."/>
            <person name="Young S."/>
            <person name="Zeng Q."/>
            <person name="Gargeya S."/>
            <person name="Fitzgerald M."/>
            <person name="Haas B."/>
            <person name="Abouelleil A."/>
            <person name="Allen A.W."/>
            <person name="Alvarado L."/>
            <person name="Arachchi H.M."/>
            <person name="Berlin A.M."/>
            <person name="Chapman S.B."/>
            <person name="Gainer-Dewar J."/>
            <person name="Goldberg J."/>
            <person name="Griggs A."/>
            <person name="Gujja S."/>
            <person name="Hansen M."/>
            <person name="Howarth C."/>
            <person name="Imamovic A."/>
            <person name="Ireland A."/>
            <person name="Larimer J."/>
            <person name="McCowan C."/>
            <person name="Murphy C."/>
            <person name="Pearson M."/>
            <person name="Poon T.W."/>
            <person name="Priest M."/>
            <person name="Roberts A."/>
            <person name="Saif S."/>
            <person name="Shea T."/>
            <person name="Sisk P."/>
            <person name="Sykes S."/>
            <person name="Wortman J."/>
            <person name="Nusbaum C."/>
            <person name="Birren B."/>
        </authorList>
    </citation>
    <scope>NUCLEOTIDE SEQUENCE [LARGE SCALE GENOMIC DNA]</scope>
    <source>
        <strain evidence="4">1006PhL</strain>
    </source>
</reference>
<dbReference type="Proteomes" id="UP000014254">
    <property type="component" value="Unassembled WGS sequence"/>
</dbReference>
<evidence type="ECO:0000313" key="4">
    <source>
        <dbReference type="Proteomes" id="UP000014254"/>
    </source>
</evidence>
<feature type="transmembrane region" description="Helical" evidence="2">
    <location>
        <begin position="39"/>
        <end position="62"/>
    </location>
</feature>
<evidence type="ECO:0000313" key="3">
    <source>
        <dbReference type="EMBL" id="EPB85857.1"/>
    </source>
</evidence>
<feature type="compositionally biased region" description="Basic residues" evidence="1">
    <location>
        <begin position="187"/>
        <end position="198"/>
    </location>
</feature>
<gene>
    <name evidence="3" type="ORF">HMPREF1544_07356</name>
</gene>
<dbReference type="AlphaFoldDB" id="S2JBU1"/>
<accession>S2JBU1</accession>
<sequence length="198" mass="22705">MVAETSLSLALLIYGLFVDKSNKIPYIGKPDESSMWAHLAENVVLIVHMVMWALLCEFSIVFNTQTWRQLKSRFTSKRVAKNTESEEQKDLPLNDTVSITSSLPSYHSDALPPYSNTTIQNNLPPLYEDDFDDDGHMRHDLTYPTPAYFGQHRVIWTTFITISTEREVMSENTAEPVDLETGSDTSRRRRNRSKCIVQ</sequence>
<dbReference type="EMBL" id="KE124002">
    <property type="protein sequence ID" value="EPB85857.1"/>
    <property type="molecule type" value="Genomic_DNA"/>
</dbReference>
<keyword evidence="4" id="KW-1185">Reference proteome</keyword>
<keyword evidence="2" id="KW-0812">Transmembrane</keyword>
<dbReference type="InParanoid" id="S2JBU1"/>
<keyword evidence="2" id="KW-0472">Membrane</keyword>
<organism evidence="3 4">
    <name type="scientific">Mucor circinelloides f. circinelloides (strain 1006PhL)</name>
    <name type="common">Mucormycosis agent</name>
    <name type="synonym">Calyptromyces circinelloides</name>
    <dbReference type="NCBI Taxonomy" id="1220926"/>
    <lineage>
        <taxon>Eukaryota</taxon>
        <taxon>Fungi</taxon>
        <taxon>Fungi incertae sedis</taxon>
        <taxon>Mucoromycota</taxon>
        <taxon>Mucoromycotina</taxon>
        <taxon>Mucoromycetes</taxon>
        <taxon>Mucorales</taxon>
        <taxon>Mucorineae</taxon>
        <taxon>Mucoraceae</taxon>
        <taxon>Mucor</taxon>
    </lineage>
</organism>
<feature type="region of interest" description="Disordered" evidence="1">
    <location>
        <begin position="170"/>
        <end position="198"/>
    </location>
</feature>
<name>S2JBU1_MUCC1</name>
<proteinExistence type="predicted"/>
<protein>
    <submittedName>
        <fullName evidence="3">Uncharacterized protein</fullName>
    </submittedName>
</protein>
<dbReference type="OrthoDB" id="10288817at2759"/>
<evidence type="ECO:0000256" key="1">
    <source>
        <dbReference type="SAM" id="MobiDB-lite"/>
    </source>
</evidence>
<dbReference type="VEuPathDB" id="FungiDB:HMPREF1544_07356"/>